<name>A0A1T2L6A0_9GAMM</name>
<comment type="caution">
    <text evidence="2">The sequence shown here is derived from an EMBL/GenBank/DDBJ whole genome shotgun (WGS) entry which is preliminary data.</text>
</comment>
<dbReference type="SFLD" id="SFLDS00005">
    <property type="entry name" value="Isoprenoid_Synthase_Type_I"/>
    <property type="match status" value="1"/>
</dbReference>
<dbReference type="InterPro" id="IPR002060">
    <property type="entry name" value="Squ/phyt_synthse"/>
</dbReference>
<dbReference type="SFLD" id="SFLDG01212">
    <property type="entry name" value="Phytoene_synthase_like"/>
    <property type="match status" value="1"/>
</dbReference>
<accession>A0A1T2L6A0</accession>
<dbReference type="InterPro" id="IPR033904">
    <property type="entry name" value="Trans_IPPS_HH"/>
</dbReference>
<dbReference type="RefSeq" id="WP_078483399.1">
    <property type="nucleotide sequence ID" value="NZ_MPRL01000021.1"/>
</dbReference>
<dbReference type="InterPro" id="IPR019845">
    <property type="entry name" value="Squalene/phytoene_synthase_CS"/>
</dbReference>
<keyword evidence="1" id="KW-0808">Transferase</keyword>
<dbReference type="CDD" id="cd00683">
    <property type="entry name" value="Trans_IPPS_HH"/>
    <property type="match status" value="1"/>
</dbReference>
<evidence type="ECO:0000313" key="2">
    <source>
        <dbReference type="EMBL" id="OOZ40627.1"/>
    </source>
</evidence>
<evidence type="ECO:0000256" key="1">
    <source>
        <dbReference type="ARBA" id="ARBA00022679"/>
    </source>
</evidence>
<dbReference type="GO" id="GO:0016117">
    <property type="term" value="P:carotenoid biosynthetic process"/>
    <property type="evidence" value="ECO:0007669"/>
    <property type="project" value="InterPro"/>
</dbReference>
<reference evidence="2 3" key="1">
    <citation type="submission" date="2016-11" db="EMBL/GenBank/DDBJ databases">
        <title>Mixed transmission modes and dynamic genome evolution in an obligate animal-bacterial symbiosis.</title>
        <authorList>
            <person name="Russell S.L."/>
            <person name="Corbett-Detig R.B."/>
            <person name="Cavanaugh C.M."/>
        </authorList>
    </citation>
    <scope>NUCLEOTIDE SEQUENCE [LARGE SCALE GENOMIC DNA]</scope>
    <source>
        <strain evidence="2">Sveles-Q1</strain>
    </source>
</reference>
<dbReference type="Pfam" id="PF00494">
    <property type="entry name" value="SQS_PSY"/>
    <property type="match status" value="1"/>
</dbReference>
<dbReference type="EMBL" id="MPRL01000021">
    <property type="protein sequence ID" value="OOZ40627.1"/>
    <property type="molecule type" value="Genomic_DNA"/>
</dbReference>
<dbReference type="GO" id="GO:0004311">
    <property type="term" value="F:geranylgeranyl diphosphate synthase activity"/>
    <property type="evidence" value="ECO:0007669"/>
    <property type="project" value="InterPro"/>
</dbReference>
<dbReference type="PANTHER" id="PTHR31480">
    <property type="entry name" value="BIFUNCTIONAL LYCOPENE CYCLASE/PHYTOENE SYNTHASE"/>
    <property type="match status" value="1"/>
</dbReference>
<protein>
    <submittedName>
        <fullName evidence="2">Squalene synthase HpnD</fullName>
    </submittedName>
</protein>
<dbReference type="InterPro" id="IPR044843">
    <property type="entry name" value="Trans_IPPS_bact-type"/>
</dbReference>
<sequence>MTPDEYCQERAASSGSSFYYSFLFLPAEQRRAITALYAFCREVDDVVDECRDASVAQNKLIWWREELERTYHGEPQHPVGQALQPIIEQFAMPQEELLEIIDGMEMDLVQQRYASFNELRLYCHRVAGVVGLLAAEIFGYEDRHTRKYADALGLALQLTNILRDLREDAERGRIYIPEDELQKFGVTAEDLRRPQASERVEKLLQFQAERALQCYHDAYALLPPDDRYRQRTGLVMAAIYEALLHEIIDGGYKVLEGRTSISPLRKLWIAWKTMQHEKRQHKRLMRRQHA</sequence>
<dbReference type="OrthoDB" id="9807580at2"/>
<dbReference type="NCBIfam" id="TIGR03465">
    <property type="entry name" value="HpnD"/>
    <property type="match status" value="1"/>
</dbReference>
<dbReference type="InterPro" id="IPR017828">
    <property type="entry name" value="SQ_synth_HpnD-like"/>
</dbReference>
<proteinExistence type="predicted"/>
<keyword evidence="3" id="KW-1185">Reference proteome</keyword>
<dbReference type="SFLD" id="SFLDG01018">
    <property type="entry name" value="Squalene/Phytoene_Synthase_Lik"/>
    <property type="match status" value="1"/>
</dbReference>
<evidence type="ECO:0000313" key="3">
    <source>
        <dbReference type="Proteomes" id="UP000191110"/>
    </source>
</evidence>
<dbReference type="Proteomes" id="UP000191110">
    <property type="component" value="Unassembled WGS sequence"/>
</dbReference>
<gene>
    <name evidence="2" type="ORF">BOW53_07080</name>
</gene>
<dbReference type="AlphaFoldDB" id="A0A1T2L6A0"/>
<dbReference type="Gene3D" id="1.10.600.10">
    <property type="entry name" value="Farnesyl Diphosphate Synthase"/>
    <property type="match status" value="1"/>
</dbReference>
<dbReference type="GO" id="GO:0051996">
    <property type="term" value="F:squalene synthase [NAD(P)H] activity"/>
    <property type="evidence" value="ECO:0007669"/>
    <property type="project" value="InterPro"/>
</dbReference>
<dbReference type="PROSITE" id="PS01045">
    <property type="entry name" value="SQUALEN_PHYTOEN_SYN_2"/>
    <property type="match status" value="1"/>
</dbReference>
<dbReference type="InterPro" id="IPR008949">
    <property type="entry name" value="Isoprenoid_synthase_dom_sf"/>
</dbReference>
<dbReference type="SUPFAM" id="SSF48576">
    <property type="entry name" value="Terpenoid synthases"/>
    <property type="match status" value="1"/>
</dbReference>
<organism evidence="2 3">
    <name type="scientific">Solemya pervernicosa gill symbiont</name>
    <dbReference type="NCBI Taxonomy" id="642797"/>
    <lineage>
        <taxon>Bacteria</taxon>
        <taxon>Pseudomonadati</taxon>
        <taxon>Pseudomonadota</taxon>
        <taxon>Gammaproteobacteria</taxon>
        <taxon>sulfur-oxidizing symbionts</taxon>
    </lineage>
</organism>